<gene>
    <name evidence="4" type="ORF">G1H19_15355</name>
</gene>
<feature type="signal peptide" evidence="2">
    <location>
        <begin position="1"/>
        <end position="29"/>
    </location>
</feature>
<dbReference type="InterPro" id="IPR046281">
    <property type="entry name" value="DUF6318"/>
</dbReference>
<dbReference type="EMBL" id="JAAGWK010000022">
    <property type="protein sequence ID" value="NEL55367.1"/>
    <property type="molecule type" value="Genomic_DNA"/>
</dbReference>
<keyword evidence="2" id="KW-0732">Signal</keyword>
<evidence type="ECO:0000313" key="4">
    <source>
        <dbReference type="EMBL" id="NEL55367.1"/>
    </source>
</evidence>
<evidence type="ECO:0000259" key="3">
    <source>
        <dbReference type="Pfam" id="PF19843"/>
    </source>
</evidence>
<evidence type="ECO:0000313" key="5">
    <source>
        <dbReference type="Proteomes" id="UP000470470"/>
    </source>
</evidence>
<dbReference type="Proteomes" id="UP000470470">
    <property type="component" value="Unassembled WGS sequence"/>
</dbReference>
<name>A0A7K3WG37_9ACTN</name>
<dbReference type="PROSITE" id="PS51257">
    <property type="entry name" value="PROKAR_LIPOPROTEIN"/>
    <property type="match status" value="1"/>
</dbReference>
<organism evidence="4 5">
    <name type="scientific">Goekera deserti</name>
    <dbReference type="NCBI Taxonomy" id="2497753"/>
    <lineage>
        <taxon>Bacteria</taxon>
        <taxon>Bacillati</taxon>
        <taxon>Actinomycetota</taxon>
        <taxon>Actinomycetes</taxon>
        <taxon>Geodermatophilales</taxon>
        <taxon>Geodermatophilaceae</taxon>
        <taxon>Goekera</taxon>
    </lineage>
</organism>
<feature type="domain" description="DUF6318" evidence="3">
    <location>
        <begin position="41"/>
        <end position="169"/>
    </location>
</feature>
<dbReference type="AlphaFoldDB" id="A0A7K3WG37"/>
<feature type="compositionally biased region" description="Low complexity" evidence="1">
    <location>
        <begin position="32"/>
        <end position="47"/>
    </location>
</feature>
<comment type="caution">
    <text evidence="4">The sequence shown here is derived from an EMBL/GenBank/DDBJ whole genome shotgun (WGS) entry which is preliminary data.</text>
</comment>
<evidence type="ECO:0000256" key="1">
    <source>
        <dbReference type="SAM" id="MobiDB-lite"/>
    </source>
</evidence>
<proteinExistence type="predicted"/>
<sequence length="192" mass="19979">MTQRGTARAAATLLLGIALLAGCSTEQQASQTLPEPTTAEATPTLTALGPPDFPMPAEAREQTPEGAAAFTTYYIELYSRTQQTLDTQYMRALSAGCTSCDQLMSFMDGAVAQGQSLRGGETEVIAMSDPAVNGATADVAFSVDQAPLDIVDSAGNVIDGMSYAGSNNPSSGAILAWDSARSTWIMQQLDIG</sequence>
<reference evidence="4 5" key="1">
    <citation type="submission" date="2020-02" db="EMBL/GenBank/DDBJ databases">
        <title>The whole genome sequence of CPCC 205119.</title>
        <authorList>
            <person name="Jiang Z."/>
        </authorList>
    </citation>
    <scope>NUCLEOTIDE SEQUENCE [LARGE SCALE GENOMIC DNA]</scope>
    <source>
        <strain evidence="4 5">CPCC 205119</strain>
    </source>
</reference>
<feature type="chain" id="PRO_5038819121" description="DUF6318 domain-containing protein" evidence="2">
    <location>
        <begin position="30"/>
        <end position="192"/>
    </location>
</feature>
<protein>
    <recommendedName>
        <fullName evidence="3">DUF6318 domain-containing protein</fullName>
    </recommendedName>
</protein>
<dbReference type="Pfam" id="PF19843">
    <property type="entry name" value="DUF6318"/>
    <property type="match status" value="1"/>
</dbReference>
<dbReference type="RefSeq" id="WP_152727319.1">
    <property type="nucleotide sequence ID" value="NZ_JAABOZ010000001.1"/>
</dbReference>
<accession>A0A7K3WG37</accession>
<evidence type="ECO:0000256" key="2">
    <source>
        <dbReference type="SAM" id="SignalP"/>
    </source>
</evidence>
<feature type="region of interest" description="Disordered" evidence="1">
    <location>
        <begin position="28"/>
        <end position="47"/>
    </location>
</feature>
<keyword evidence="5" id="KW-1185">Reference proteome</keyword>